<dbReference type="RefSeq" id="WP_147400601.1">
    <property type="nucleotide sequence ID" value="NZ_QXMN01000225.1"/>
</dbReference>
<sequence>MQPKISHLATVLVGAVAALASASSMACTLVPANPVRIKQMMANEIAHRLGIRPQHIQLNAITHPQLHTPLGLGADCSGLGAYHYTAG</sequence>
<keyword evidence="3" id="KW-1185">Reference proteome</keyword>
<dbReference type="AlphaFoldDB" id="A0A9X8GRP1"/>
<keyword evidence="1" id="KW-0732">Signal</keyword>
<feature type="non-terminal residue" evidence="2">
    <location>
        <position position="87"/>
    </location>
</feature>
<name>A0A9X8GRP1_9BURK</name>
<dbReference type="EMBL" id="QXMN01000225">
    <property type="protein sequence ID" value="RIX70545.1"/>
    <property type="molecule type" value="Genomic_DNA"/>
</dbReference>
<evidence type="ECO:0000313" key="3">
    <source>
        <dbReference type="Proteomes" id="UP000265619"/>
    </source>
</evidence>
<gene>
    <name evidence="2" type="ORF">D3H34_32730</name>
</gene>
<dbReference type="Proteomes" id="UP000265619">
    <property type="component" value="Unassembled WGS sequence"/>
</dbReference>
<protein>
    <submittedName>
        <fullName evidence="2">Uncharacterized protein</fullName>
    </submittedName>
</protein>
<feature type="signal peptide" evidence="1">
    <location>
        <begin position="1"/>
        <end position="26"/>
    </location>
</feature>
<organism evidence="2 3">
    <name type="scientific">Acidovorax cavernicola</name>
    <dbReference type="NCBI Taxonomy" id="1675792"/>
    <lineage>
        <taxon>Bacteria</taxon>
        <taxon>Pseudomonadati</taxon>
        <taxon>Pseudomonadota</taxon>
        <taxon>Betaproteobacteria</taxon>
        <taxon>Burkholderiales</taxon>
        <taxon>Comamonadaceae</taxon>
        <taxon>Acidovorax</taxon>
    </lineage>
</organism>
<comment type="caution">
    <text evidence="2">The sequence shown here is derived from an EMBL/GenBank/DDBJ whole genome shotgun (WGS) entry which is preliminary data.</text>
</comment>
<proteinExistence type="predicted"/>
<dbReference type="PROSITE" id="PS51257">
    <property type="entry name" value="PROKAR_LIPOPROTEIN"/>
    <property type="match status" value="1"/>
</dbReference>
<evidence type="ECO:0000313" key="2">
    <source>
        <dbReference type="EMBL" id="RIX70545.1"/>
    </source>
</evidence>
<feature type="chain" id="PRO_5040830571" evidence="1">
    <location>
        <begin position="27"/>
        <end position="87"/>
    </location>
</feature>
<reference evidence="2 3" key="1">
    <citation type="submission" date="2018-09" db="EMBL/GenBank/DDBJ databases">
        <title>Acidovorax cavernicola nov. sp. isolated from Gruta de las Maravillas (Aracena, Spain).</title>
        <authorList>
            <person name="Jurado V."/>
            <person name="Gutierrez-Patricio S."/>
            <person name="Gonzalez-Pimentel J.L."/>
            <person name="Miller A.Z."/>
            <person name="Laiz L."/>
            <person name="Saiz-Jimenez C."/>
        </authorList>
    </citation>
    <scope>NUCLEOTIDE SEQUENCE [LARGE SCALE GENOMIC DNA]</scope>
    <source>
        <strain evidence="2 3">1011MAR4D40.2</strain>
    </source>
</reference>
<evidence type="ECO:0000256" key="1">
    <source>
        <dbReference type="SAM" id="SignalP"/>
    </source>
</evidence>
<accession>A0A9X8GRP1</accession>